<reference evidence="1 2" key="1">
    <citation type="submission" date="2019-05" db="EMBL/GenBank/DDBJ databases">
        <title>Another draft genome of Portunus trituberculatus and its Hox gene families provides insights of decapod evolution.</title>
        <authorList>
            <person name="Jeong J.-H."/>
            <person name="Song I."/>
            <person name="Kim S."/>
            <person name="Choi T."/>
            <person name="Kim D."/>
            <person name="Ryu S."/>
            <person name="Kim W."/>
        </authorList>
    </citation>
    <scope>NUCLEOTIDE SEQUENCE [LARGE SCALE GENOMIC DNA]</scope>
    <source>
        <tissue evidence="1">Muscle</tissue>
    </source>
</reference>
<accession>A0A5B7FF77</accession>
<gene>
    <name evidence="1" type="ORF">E2C01_038839</name>
</gene>
<protein>
    <submittedName>
        <fullName evidence="1">Uncharacterized protein</fullName>
    </submittedName>
</protein>
<dbReference type="EMBL" id="VSRR010006593">
    <property type="protein sequence ID" value="MPC45152.1"/>
    <property type="molecule type" value="Genomic_DNA"/>
</dbReference>
<comment type="caution">
    <text evidence="1">The sequence shown here is derived from an EMBL/GenBank/DDBJ whole genome shotgun (WGS) entry which is preliminary data.</text>
</comment>
<sequence>MPPPREPRPVPRPVPASPRPLPCLLSYPPPHYLHFPSHVSCFPVNGSNVAGCSLNSRSVHSVATIFTVSQGALISNSTLVLLLTAFSLIFLAPPKYSEGLPRATLSNLRTRAARKSNSRSNIPNASLRLLNAVFCGKSSVSQVSQSPPGNKTTLFRKSHDSLKGIGLEAAVWQTLLLSAA</sequence>
<keyword evidence="2" id="KW-1185">Reference proteome</keyword>
<evidence type="ECO:0000313" key="1">
    <source>
        <dbReference type="EMBL" id="MPC45152.1"/>
    </source>
</evidence>
<evidence type="ECO:0000313" key="2">
    <source>
        <dbReference type="Proteomes" id="UP000324222"/>
    </source>
</evidence>
<proteinExistence type="predicted"/>
<organism evidence="1 2">
    <name type="scientific">Portunus trituberculatus</name>
    <name type="common">Swimming crab</name>
    <name type="synonym">Neptunus trituberculatus</name>
    <dbReference type="NCBI Taxonomy" id="210409"/>
    <lineage>
        <taxon>Eukaryota</taxon>
        <taxon>Metazoa</taxon>
        <taxon>Ecdysozoa</taxon>
        <taxon>Arthropoda</taxon>
        <taxon>Crustacea</taxon>
        <taxon>Multicrustacea</taxon>
        <taxon>Malacostraca</taxon>
        <taxon>Eumalacostraca</taxon>
        <taxon>Eucarida</taxon>
        <taxon>Decapoda</taxon>
        <taxon>Pleocyemata</taxon>
        <taxon>Brachyura</taxon>
        <taxon>Eubrachyura</taxon>
        <taxon>Portunoidea</taxon>
        <taxon>Portunidae</taxon>
        <taxon>Portuninae</taxon>
        <taxon>Portunus</taxon>
    </lineage>
</organism>
<name>A0A5B7FF77_PORTR</name>
<dbReference type="Proteomes" id="UP000324222">
    <property type="component" value="Unassembled WGS sequence"/>
</dbReference>
<dbReference type="AlphaFoldDB" id="A0A5B7FF77"/>